<evidence type="ECO:0000313" key="5">
    <source>
        <dbReference type="EMBL" id="RKN82368.1"/>
    </source>
</evidence>
<dbReference type="Gene3D" id="1.10.10.10">
    <property type="entry name" value="Winged helix-like DNA-binding domain superfamily/Winged helix DNA-binding domain"/>
    <property type="match status" value="1"/>
</dbReference>
<dbReference type="SMART" id="SM00345">
    <property type="entry name" value="HTH_GNTR"/>
    <property type="match status" value="1"/>
</dbReference>
<keyword evidence="6" id="KW-1185">Reference proteome</keyword>
<dbReference type="PANTHER" id="PTHR38445">
    <property type="entry name" value="HTH-TYPE TRANSCRIPTIONAL REPRESSOR YTRA"/>
    <property type="match status" value="1"/>
</dbReference>
<dbReference type="Proteomes" id="UP000276603">
    <property type="component" value="Unassembled WGS sequence"/>
</dbReference>
<dbReference type="InterPro" id="IPR036390">
    <property type="entry name" value="WH_DNA-bd_sf"/>
</dbReference>
<name>A0A3B0CCV1_9FLAO</name>
<dbReference type="OrthoDB" id="742238at2"/>
<gene>
    <name evidence="5" type="ORF">D7Z94_00490</name>
</gene>
<dbReference type="GO" id="GO:0003700">
    <property type="term" value="F:DNA-binding transcription factor activity"/>
    <property type="evidence" value="ECO:0007669"/>
    <property type="project" value="InterPro"/>
</dbReference>
<feature type="domain" description="HTH gntR-type" evidence="4">
    <location>
        <begin position="16"/>
        <end position="84"/>
    </location>
</feature>
<dbReference type="AlphaFoldDB" id="A0A3B0CCV1"/>
<dbReference type="InterPro" id="IPR036388">
    <property type="entry name" value="WH-like_DNA-bd_sf"/>
</dbReference>
<dbReference type="SUPFAM" id="SSF53822">
    <property type="entry name" value="Periplasmic binding protein-like I"/>
    <property type="match status" value="1"/>
</dbReference>
<dbReference type="EMBL" id="RBCJ01000001">
    <property type="protein sequence ID" value="RKN82368.1"/>
    <property type="molecule type" value="Genomic_DNA"/>
</dbReference>
<dbReference type="Gene3D" id="3.40.50.2300">
    <property type="match status" value="1"/>
</dbReference>
<dbReference type="SUPFAM" id="SSF46785">
    <property type="entry name" value="Winged helix' DNA-binding domain"/>
    <property type="match status" value="1"/>
</dbReference>
<dbReference type="PROSITE" id="PS50949">
    <property type="entry name" value="HTH_GNTR"/>
    <property type="match status" value="1"/>
</dbReference>
<evidence type="ECO:0000313" key="6">
    <source>
        <dbReference type="Proteomes" id="UP000276603"/>
    </source>
</evidence>
<evidence type="ECO:0000259" key="4">
    <source>
        <dbReference type="PROSITE" id="PS50949"/>
    </source>
</evidence>
<accession>A0A3B0CCV1</accession>
<keyword evidence="1" id="KW-0805">Transcription regulation</keyword>
<sequence>MSLIDRIKDLANINTLSKHEQLVQGTMESIDSGILVTGDKLPSINQMVDELGFARKTIVKAYEELKDRGLVESKKLKGYFIISEETKVTLKIALLLFSFQRFQEEFYDTFRKELGKRFQIDVFFHHNNVSVFESIFNTIRSKYGMYVVAPIPHKSIRPLLQSIEPTKLLIIDRYLSMPEEYSYISQEFEETTYIKLVELLPRIRQFDKFVLFFRKGSDYPEGILKAFNRFLVDYKILGAVEEEYRLGSIKKGHLYFFISDTYLWEVLRDCRNGEYVVGKDVGILSHNDHVVKQIVFGGITTISTNFNDMAIKAAKHIKQKGKTQVIMPFNVIKRNSL</sequence>
<dbReference type="GO" id="GO:0003677">
    <property type="term" value="F:DNA binding"/>
    <property type="evidence" value="ECO:0007669"/>
    <property type="project" value="UniProtKB-KW"/>
</dbReference>
<dbReference type="CDD" id="cd07377">
    <property type="entry name" value="WHTH_GntR"/>
    <property type="match status" value="1"/>
</dbReference>
<dbReference type="InterPro" id="IPR028082">
    <property type="entry name" value="Peripla_BP_I"/>
</dbReference>
<dbReference type="PANTHER" id="PTHR38445:SF10">
    <property type="entry name" value="GNTR-FAMILY TRANSCRIPTIONAL REGULATOR"/>
    <property type="match status" value="1"/>
</dbReference>
<protein>
    <submittedName>
        <fullName evidence="5">GntR family transcriptional regulator</fullName>
    </submittedName>
</protein>
<reference evidence="5 6" key="1">
    <citation type="submission" date="2018-10" db="EMBL/GenBank/DDBJ databases">
        <title>Ulvibacterium marinum gen. nov., sp. nov., a novel marine bacterium of the family Flavobacteriaceae, isolated from a culture of the green alga Ulva prolifera.</title>
        <authorList>
            <person name="Zhang Z."/>
        </authorList>
    </citation>
    <scope>NUCLEOTIDE SEQUENCE [LARGE SCALE GENOMIC DNA]</scope>
    <source>
        <strain evidence="5 6">CCMM003</strain>
    </source>
</reference>
<evidence type="ECO:0000256" key="2">
    <source>
        <dbReference type="ARBA" id="ARBA00023125"/>
    </source>
</evidence>
<dbReference type="RefSeq" id="WP_120709558.1">
    <property type="nucleotide sequence ID" value="NZ_RBCJ01000001.1"/>
</dbReference>
<evidence type="ECO:0000256" key="3">
    <source>
        <dbReference type="ARBA" id="ARBA00023163"/>
    </source>
</evidence>
<keyword evidence="2" id="KW-0238">DNA-binding</keyword>
<keyword evidence="3" id="KW-0804">Transcription</keyword>
<comment type="caution">
    <text evidence="5">The sequence shown here is derived from an EMBL/GenBank/DDBJ whole genome shotgun (WGS) entry which is preliminary data.</text>
</comment>
<proteinExistence type="predicted"/>
<organism evidence="5 6">
    <name type="scientific">Ulvibacterium marinum</name>
    <dbReference type="NCBI Taxonomy" id="2419782"/>
    <lineage>
        <taxon>Bacteria</taxon>
        <taxon>Pseudomonadati</taxon>
        <taxon>Bacteroidota</taxon>
        <taxon>Flavobacteriia</taxon>
        <taxon>Flavobacteriales</taxon>
        <taxon>Flavobacteriaceae</taxon>
        <taxon>Ulvibacterium</taxon>
    </lineage>
</organism>
<dbReference type="InterPro" id="IPR000524">
    <property type="entry name" value="Tscrpt_reg_HTH_GntR"/>
</dbReference>
<evidence type="ECO:0000256" key="1">
    <source>
        <dbReference type="ARBA" id="ARBA00023015"/>
    </source>
</evidence>
<dbReference type="Pfam" id="PF00392">
    <property type="entry name" value="GntR"/>
    <property type="match status" value="1"/>
</dbReference>